<comment type="caution">
    <text evidence="2">The sequence shown here is derived from an EMBL/GenBank/DDBJ whole genome shotgun (WGS) entry which is preliminary data.</text>
</comment>
<dbReference type="AlphaFoldDB" id="A0A2G5TVK6"/>
<evidence type="ECO:0000313" key="2">
    <source>
        <dbReference type="EMBL" id="PIC30966.1"/>
    </source>
</evidence>
<gene>
    <name evidence="2" type="primary">Cni-F59A1.16</name>
    <name evidence="2" type="synonym">Cnig_chr_V.g22040</name>
    <name evidence="2" type="ORF">B9Z55_022040</name>
</gene>
<accession>A0A2G5TVK6</accession>
<evidence type="ECO:0000313" key="3">
    <source>
        <dbReference type="Proteomes" id="UP000230233"/>
    </source>
</evidence>
<keyword evidence="1" id="KW-0732">Signal</keyword>
<protein>
    <recommendedName>
        <fullName evidence="4">Saposin B-type domain-containing protein</fullName>
    </recommendedName>
</protein>
<reference evidence="3" key="1">
    <citation type="submission" date="2017-10" db="EMBL/GenBank/DDBJ databases">
        <title>Rapid genome shrinkage in a self-fertile nematode reveals novel sperm competition proteins.</title>
        <authorList>
            <person name="Yin D."/>
            <person name="Schwarz E.M."/>
            <person name="Thomas C.G."/>
            <person name="Felde R.L."/>
            <person name="Korf I.F."/>
            <person name="Cutter A.D."/>
            <person name="Schartner C.M."/>
            <person name="Ralston E.J."/>
            <person name="Meyer B.J."/>
            <person name="Haag E.S."/>
        </authorList>
    </citation>
    <scope>NUCLEOTIDE SEQUENCE [LARGE SCALE GENOMIC DNA]</scope>
    <source>
        <strain evidence="3">JU1422</strain>
    </source>
</reference>
<dbReference type="OrthoDB" id="5824346at2759"/>
<keyword evidence="3" id="KW-1185">Reference proteome</keyword>
<feature type="chain" id="PRO_5013794732" description="Saposin B-type domain-containing protein" evidence="1">
    <location>
        <begin position="20"/>
        <end position="98"/>
    </location>
</feature>
<evidence type="ECO:0008006" key="4">
    <source>
        <dbReference type="Google" id="ProtNLM"/>
    </source>
</evidence>
<dbReference type="Proteomes" id="UP000230233">
    <property type="component" value="Chromosome V"/>
</dbReference>
<proteinExistence type="predicted"/>
<dbReference type="EMBL" id="PDUG01000005">
    <property type="protein sequence ID" value="PIC30966.1"/>
    <property type="molecule type" value="Genomic_DNA"/>
</dbReference>
<sequence>MKFSLVLFVLLALIGFSSASKCDSCKASVKSIKDGKGLAYMADLTTKQIEDYVTKNVNQNCSSSDCAKLIKSLIEIADQLDDDLDATPEELCKFVYFC</sequence>
<evidence type="ECO:0000256" key="1">
    <source>
        <dbReference type="SAM" id="SignalP"/>
    </source>
</evidence>
<organism evidence="2 3">
    <name type="scientific">Caenorhabditis nigoni</name>
    <dbReference type="NCBI Taxonomy" id="1611254"/>
    <lineage>
        <taxon>Eukaryota</taxon>
        <taxon>Metazoa</taxon>
        <taxon>Ecdysozoa</taxon>
        <taxon>Nematoda</taxon>
        <taxon>Chromadorea</taxon>
        <taxon>Rhabditida</taxon>
        <taxon>Rhabditina</taxon>
        <taxon>Rhabditomorpha</taxon>
        <taxon>Rhabditoidea</taxon>
        <taxon>Rhabditidae</taxon>
        <taxon>Peloderinae</taxon>
        <taxon>Caenorhabditis</taxon>
    </lineage>
</organism>
<name>A0A2G5TVK6_9PELO</name>
<feature type="signal peptide" evidence="1">
    <location>
        <begin position="1"/>
        <end position="19"/>
    </location>
</feature>